<dbReference type="OrthoDB" id="10028886at2759"/>
<dbReference type="Proteomes" id="UP000001881">
    <property type="component" value="Unassembled WGS sequence"/>
</dbReference>
<keyword evidence="2" id="KW-1185">Reference proteome</keyword>
<evidence type="ECO:0000313" key="2">
    <source>
        <dbReference type="Proteomes" id="UP000001881"/>
    </source>
</evidence>
<proteinExistence type="predicted"/>
<reference evidence="1 2" key="1">
    <citation type="journal article" date="2010" name="PLoS Genet.">
        <title>De novo assembly of a 40 Mb eukaryotic genome from short sequence reads: Sordaria macrospora, a model organism for fungal morphogenesis.</title>
        <authorList>
            <person name="Nowrousian M."/>
            <person name="Stajich J."/>
            <person name="Chu M."/>
            <person name="Engh I."/>
            <person name="Espagne E."/>
            <person name="Halliday K."/>
            <person name="Kamerewerd J."/>
            <person name="Kempken F."/>
            <person name="Knab B."/>
            <person name="Kuo H.C."/>
            <person name="Osiewacz H.D."/>
            <person name="Poeggeler S."/>
            <person name="Read N."/>
            <person name="Seiler S."/>
            <person name="Smith K."/>
            <person name="Zickler D."/>
            <person name="Kueck U."/>
            <person name="Freitag M."/>
        </authorList>
    </citation>
    <scope>NUCLEOTIDE SEQUENCE [LARGE SCALE GENOMIC DNA]</scope>
    <source>
        <strain evidence="2">ATCC MYA-333 / DSM 997 / K(L3346) / K-hell</strain>
        <tissue evidence="1">Mycelium</tissue>
    </source>
</reference>
<evidence type="ECO:0000313" key="1">
    <source>
        <dbReference type="EMBL" id="CCC08529.1"/>
    </source>
</evidence>
<comment type="caution">
    <text evidence="1">The sequence shown here is derived from an EMBL/GenBank/DDBJ whole genome shotgun (WGS) entry which is preliminary data.</text>
</comment>
<dbReference type="VEuPathDB" id="FungiDB:SMAC_05773"/>
<protein>
    <submittedName>
        <fullName evidence="1">WGS project CABT00000000 data, contig 2.6</fullName>
    </submittedName>
</protein>
<name>F7VT74_SORMK</name>
<dbReference type="HOGENOM" id="CLU_1020021_0_0_1"/>
<dbReference type="STRING" id="771870.F7VT74"/>
<sequence>MALTALPLTYGKVRGPGCTDDDTIWIFGTESNLCFWRSIIMSSLGKTLYPYCLWIKTLDILDLQPLLLDLQSLLLDLQSLLLELLKVPDLRQKFYSPPLDYLDVLDKSNATDSVDKPGSKALLFEVTNEVTKYIKSVADQGHGSAKLFCLQDPHLGYSTSSVYFPVWASRLASLTTLHVVDGSCVGDHIALSLAENRPAFKHLYVYQTPLGGCSSSRTQRRGVNLGPSPVLLNTDHSPGLHANAIVNEADSKGYRPVGKAKWSGFANNFILTH</sequence>
<dbReference type="EMBL" id="CABT02000006">
    <property type="protein sequence ID" value="CCC08529.1"/>
    <property type="molecule type" value="Genomic_DNA"/>
</dbReference>
<accession>F7VT74</accession>
<gene>
    <name evidence="1" type="ORF">SMAC_05773</name>
</gene>
<organism evidence="1 2">
    <name type="scientific">Sordaria macrospora (strain ATCC MYA-333 / DSM 997 / K(L3346) / K-hell)</name>
    <dbReference type="NCBI Taxonomy" id="771870"/>
    <lineage>
        <taxon>Eukaryota</taxon>
        <taxon>Fungi</taxon>
        <taxon>Dikarya</taxon>
        <taxon>Ascomycota</taxon>
        <taxon>Pezizomycotina</taxon>
        <taxon>Sordariomycetes</taxon>
        <taxon>Sordariomycetidae</taxon>
        <taxon>Sordariales</taxon>
        <taxon>Sordariaceae</taxon>
        <taxon>Sordaria</taxon>
    </lineage>
</organism>
<dbReference type="InParanoid" id="F7VT74"/>
<dbReference type="AlphaFoldDB" id="F7VT74"/>